<feature type="binding site" evidence="7">
    <location>
        <position position="261"/>
    </location>
    <ligand>
        <name>substrate</name>
    </ligand>
</feature>
<feature type="binding site" evidence="7">
    <location>
        <position position="64"/>
    </location>
    <ligand>
        <name>substrate</name>
    </ligand>
</feature>
<dbReference type="SUPFAM" id="SSF56601">
    <property type="entry name" value="beta-lactamase/transpeptidase-like"/>
    <property type="match status" value="1"/>
</dbReference>
<gene>
    <name evidence="7" type="primary">glsA</name>
    <name evidence="9" type="ORF">E4A49_06175</name>
    <name evidence="8" type="ORF">FM125_09205</name>
</gene>
<dbReference type="InterPro" id="IPR012338">
    <property type="entry name" value="Beta-lactam/transpept-like"/>
</dbReference>
<dbReference type="RefSeq" id="WP_067189994.1">
    <property type="nucleotide sequence ID" value="NZ_CP126965.1"/>
</dbReference>
<dbReference type="NCBIfam" id="TIGR03814">
    <property type="entry name" value="Gln_ase"/>
    <property type="match status" value="1"/>
</dbReference>
<feature type="binding site" evidence="7">
    <location>
        <position position="243"/>
    </location>
    <ligand>
        <name>substrate</name>
    </ligand>
</feature>
<dbReference type="Gene3D" id="3.40.710.10">
    <property type="entry name" value="DD-peptidase/beta-lactamase superfamily"/>
    <property type="match status" value="1"/>
</dbReference>
<evidence type="ECO:0000313" key="10">
    <source>
        <dbReference type="Proteomes" id="UP000196230"/>
    </source>
</evidence>
<dbReference type="Proteomes" id="UP000196230">
    <property type="component" value="Unassembled WGS sequence"/>
</dbReference>
<dbReference type="EMBL" id="SPKT01000010">
    <property type="protein sequence ID" value="TFH99233.1"/>
    <property type="molecule type" value="Genomic_DNA"/>
</dbReference>
<dbReference type="GO" id="GO:0006543">
    <property type="term" value="P:L-glutamine catabolic process"/>
    <property type="evidence" value="ECO:0007669"/>
    <property type="project" value="TreeGrafter"/>
</dbReference>
<feature type="binding site" evidence="7">
    <location>
        <position position="160"/>
    </location>
    <ligand>
        <name>substrate</name>
    </ligand>
</feature>
<dbReference type="HAMAP" id="MF_00313">
    <property type="entry name" value="Glutaminase"/>
    <property type="match status" value="1"/>
</dbReference>
<evidence type="ECO:0000256" key="2">
    <source>
        <dbReference type="ARBA" id="ARBA00011881"/>
    </source>
</evidence>
<dbReference type="InterPro" id="IPR036513">
    <property type="entry name" value="STAS_dom_sf"/>
</dbReference>
<comment type="catalytic activity">
    <reaction evidence="5 7">
        <text>L-glutamine + H2O = L-glutamate + NH4(+)</text>
        <dbReference type="Rhea" id="RHEA:15889"/>
        <dbReference type="ChEBI" id="CHEBI:15377"/>
        <dbReference type="ChEBI" id="CHEBI:28938"/>
        <dbReference type="ChEBI" id="CHEBI:29985"/>
        <dbReference type="ChEBI" id="CHEBI:58359"/>
        <dbReference type="EC" id="3.5.1.2"/>
    </reaction>
</comment>
<evidence type="ECO:0000256" key="1">
    <source>
        <dbReference type="ARBA" id="ARBA00011076"/>
    </source>
</evidence>
<keyword evidence="4 7" id="KW-0378">Hydrolase</keyword>
<dbReference type="GO" id="GO:0004359">
    <property type="term" value="F:glutaminase activity"/>
    <property type="evidence" value="ECO:0007669"/>
    <property type="project" value="UniProtKB-UniRule"/>
</dbReference>
<dbReference type="NCBIfam" id="NF002134">
    <property type="entry name" value="PRK00971.1-4"/>
    <property type="match status" value="1"/>
</dbReference>
<evidence type="ECO:0000313" key="11">
    <source>
        <dbReference type="Proteomes" id="UP000297477"/>
    </source>
</evidence>
<dbReference type="Proteomes" id="UP000297477">
    <property type="component" value="Unassembled WGS sequence"/>
</dbReference>
<feature type="binding site" evidence="7">
    <location>
        <position position="114"/>
    </location>
    <ligand>
        <name>substrate</name>
    </ligand>
</feature>
<dbReference type="InterPro" id="IPR015868">
    <property type="entry name" value="Glutaminase"/>
</dbReference>
<keyword evidence="11" id="KW-1185">Reference proteome</keyword>
<evidence type="ECO:0000256" key="4">
    <source>
        <dbReference type="ARBA" id="ARBA00022801"/>
    </source>
</evidence>
<dbReference type="EC" id="3.5.1.2" evidence="3 7"/>
<dbReference type="Gene3D" id="3.30.750.24">
    <property type="entry name" value="STAS domain"/>
    <property type="match status" value="1"/>
</dbReference>
<evidence type="ECO:0000313" key="8">
    <source>
        <dbReference type="EMBL" id="SJN32720.1"/>
    </source>
</evidence>
<dbReference type="AlphaFoldDB" id="A0A1R4JKZ0"/>
<evidence type="ECO:0000256" key="6">
    <source>
        <dbReference type="ARBA" id="ARBA00070405"/>
    </source>
</evidence>
<protein>
    <recommendedName>
        <fullName evidence="6 7">Glutaminase</fullName>
        <ecNumber evidence="3 7">3.5.1.2</ecNumber>
    </recommendedName>
</protein>
<comment type="similarity">
    <text evidence="1 7">Belongs to the glutaminase family.</text>
</comment>
<evidence type="ECO:0000256" key="3">
    <source>
        <dbReference type="ARBA" id="ARBA00012918"/>
    </source>
</evidence>
<dbReference type="PANTHER" id="PTHR12544:SF29">
    <property type="entry name" value="GLUTAMINASE"/>
    <property type="match status" value="1"/>
</dbReference>
<evidence type="ECO:0000313" key="9">
    <source>
        <dbReference type="EMBL" id="TFH99233.1"/>
    </source>
</evidence>
<dbReference type="Pfam" id="PF04960">
    <property type="entry name" value="Glutaminase"/>
    <property type="match status" value="1"/>
</dbReference>
<feature type="binding site" evidence="7">
    <location>
        <position position="167"/>
    </location>
    <ligand>
        <name>substrate</name>
    </ligand>
</feature>
<dbReference type="PANTHER" id="PTHR12544">
    <property type="entry name" value="GLUTAMINASE"/>
    <property type="match status" value="1"/>
</dbReference>
<evidence type="ECO:0000256" key="7">
    <source>
        <dbReference type="HAMAP-Rule" id="MF_00313"/>
    </source>
</evidence>
<name>A0A1R4JKZ0_9MICC</name>
<comment type="subunit">
    <text evidence="2 7">Homotetramer.</text>
</comment>
<dbReference type="GO" id="GO:0006537">
    <property type="term" value="P:glutamate biosynthetic process"/>
    <property type="evidence" value="ECO:0007669"/>
    <property type="project" value="TreeGrafter"/>
</dbReference>
<accession>A0A1R4JKZ0</accession>
<keyword evidence="7" id="KW-0007">Acetylation</keyword>
<evidence type="ECO:0000256" key="5">
    <source>
        <dbReference type="ARBA" id="ARBA00049534"/>
    </source>
</evidence>
<proteinExistence type="inferred from homology"/>
<dbReference type="OrthoDB" id="9788822at2"/>
<dbReference type="SUPFAM" id="SSF52091">
    <property type="entry name" value="SpoIIaa-like"/>
    <property type="match status" value="1"/>
</dbReference>
<reference evidence="9 11" key="2">
    <citation type="submission" date="2019-03" db="EMBL/GenBank/DDBJ databases">
        <title>Reclassification of Micrococcus aloeverae and Micrococcus yunnanensis as later heterotypic synonyms of Micrococcus luteus.</title>
        <authorList>
            <person name="Huang C.-H."/>
        </authorList>
    </citation>
    <scope>NUCLEOTIDE SEQUENCE [LARGE SCALE GENOMIC DNA]</scope>
    <source>
        <strain evidence="9 11">BCRC 12151</strain>
    </source>
</reference>
<feature type="binding site" evidence="7">
    <location>
        <position position="191"/>
    </location>
    <ligand>
        <name>substrate</name>
    </ligand>
</feature>
<dbReference type="FunFam" id="3.40.710.10:FF:000005">
    <property type="entry name" value="Glutaminase"/>
    <property type="match status" value="1"/>
</dbReference>
<organism evidence="8 10">
    <name type="scientific">Micrococcus lylae</name>
    <dbReference type="NCBI Taxonomy" id="1273"/>
    <lineage>
        <taxon>Bacteria</taxon>
        <taxon>Bacillati</taxon>
        <taxon>Actinomycetota</taxon>
        <taxon>Actinomycetes</taxon>
        <taxon>Micrococcales</taxon>
        <taxon>Micrococcaceae</taxon>
        <taxon>Micrococcus</taxon>
    </lineage>
</organism>
<dbReference type="EMBL" id="FUKP01000063">
    <property type="protein sequence ID" value="SJN32720.1"/>
    <property type="molecule type" value="Genomic_DNA"/>
</dbReference>
<reference evidence="8 10" key="1">
    <citation type="submission" date="2017-02" db="EMBL/GenBank/DDBJ databases">
        <authorList>
            <person name="Peterson S.W."/>
        </authorList>
    </citation>
    <scope>NUCLEOTIDE SEQUENCE [LARGE SCALE GENOMIC DNA]</scope>
    <source>
        <strain evidence="8 10">2B3F</strain>
    </source>
</reference>
<sequence>MQHPVPDYLRGVLESIRHLEHGEVAQYIPELAQADPRPLGAAVATVTGRLHSAGDDRTEFTIQSIAKPFAYAAALADRGVETVDRFVGLNPSGEAFNELSLEAESKRPDNAMINAGALATHQLLVGPYAGRQERIDRVVSLMSTLAGRQLSIDHATFESEMNCADRNLALAHMLRSHGILHDRAEDIVAGYVAQCSVRVTVRDLAVMGACLAAGGVHPLTGERVLGSLVTRQVLSVMSASGMYDAAGEWLTDVGIPAKSGVAGGVMGALPGQVGIGVYSPRLDEHGNSVRGMEFFRRLSEDLNLHLMEADPLGATVVRFVRREDDAVRLHLQGVIRFGGAEAVQAALVEISQERPERVVVSFERVDRVTDVGRRMVQEGIRRLREDGLTVDVEDPDQLF</sequence>